<keyword evidence="3" id="KW-1185">Reference proteome</keyword>
<dbReference type="EMBL" id="BRXW01000672">
    <property type="protein sequence ID" value="GMH73376.1"/>
    <property type="molecule type" value="Genomic_DNA"/>
</dbReference>
<name>A0A9W7ALS5_9STRA</name>
<accession>A0A9W7ALS5</accession>
<dbReference type="Proteomes" id="UP001165122">
    <property type="component" value="Unassembled WGS sequence"/>
</dbReference>
<proteinExistence type="predicted"/>
<keyword evidence="1" id="KW-0472">Membrane</keyword>
<sequence length="108" mass="11748">MLCSNLEVDGYETGLDYHMIVTSSEVYEPLWTYMLTRGDTQTHSETTPSSSGDFTCTSIDSPFFSKTVRLIILFAGLTLASLSATAAVIGLGRGATRGGRRRQSCTIR</sequence>
<keyword evidence="1" id="KW-0812">Transmembrane</keyword>
<evidence type="ECO:0000313" key="3">
    <source>
        <dbReference type="Proteomes" id="UP001165122"/>
    </source>
</evidence>
<feature type="transmembrane region" description="Helical" evidence="1">
    <location>
        <begin position="70"/>
        <end position="92"/>
    </location>
</feature>
<protein>
    <submittedName>
        <fullName evidence="2">Uncharacterized protein</fullName>
    </submittedName>
</protein>
<evidence type="ECO:0000313" key="2">
    <source>
        <dbReference type="EMBL" id="GMH73376.1"/>
    </source>
</evidence>
<keyword evidence="1" id="KW-1133">Transmembrane helix</keyword>
<dbReference type="AlphaFoldDB" id="A0A9W7ALS5"/>
<organism evidence="2 3">
    <name type="scientific">Triparma laevis f. longispina</name>
    <dbReference type="NCBI Taxonomy" id="1714387"/>
    <lineage>
        <taxon>Eukaryota</taxon>
        <taxon>Sar</taxon>
        <taxon>Stramenopiles</taxon>
        <taxon>Ochrophyta</taxon>
        <taxon>Bolidophyceae</taxon>
        <taxon>Parmales</taxon>
        <taxon>Triparmaceae</taxon>
        <taxon>Triparma</taxon>
    </lineage>
</organism>
<gene>
    <name evidence="2" type="ORF">TrLO_g1023</name>
</gene>
<evidence type="ECO:0000256" key="1">
    <source>
        <dbReference type="SAM" id="Phobius"/>
    </source>
</evidence>
<reference evidence="3" key="1">
    <citation type="journal article" date="2023" name="Commun. Biol.">
        <title>Genome analysis of Parmales, the sister group of diatoms, reveals the evolutionary specialization of diatoms from phago-mixotrophs to photoautotrophs.</title>
        <authorList>
            <person name="Ban H."/>
            <person name="Sato S."/>
            <person name="Yoshikawa S."/>
            <person name="Yamada K."/>
            <person name="Nakamura Y."/>
            <person name="Ichinomiya M."/>
            <person name="Sato N."/>
            <person name="Blanc-Mathieu R."/>
            <person name="Endo H."/>
            <person name="Kuwata A."/>
            <person name="Ogata H."/>
        </authorList>
    </citation>
    <scope>NUCLEOTIDE SEQUENCE [LARGE SCALE GENOMIC DNA]</scope>
    <source>
        <strain evidence="3">NIES 3700</strain>
    </source>
</reference>
<comment type="caution">
    <text evidence="2">The sequence shown here is derived from an EMBL/GenBank/DDBJ whole genome shotgun (WGS) entry which is preliminary data.</text>
</comment>